<keyword evidence="2" id="KW-0233">DNA recombination</keyword>
<evidence type="ECO:0000256" key="1">
    <source>
        <dbReference type="ARBA" id="ARBA00022908"/>
    </source>
</evidence>
<organism evidence="4 5">
    <name type="scientific">Paracraurococcus lichenis</name>
    <dbReference type="NCBI Taxonomy" id="3064888"/>
    <lineage>
        <taxon>Bacteria</taxon>
        <taxon>Pseudomonadati</taxon>
        <taxon>Pseudomonadota</taxon>
        <taxon>Alphaproteobacteria</taxon>
        <taxon>Acetobacterales</taxon>
        <taxon>Roseomonadaceae</taxon>
        <taxon>Paracraurococcus</taxon>
    </lineage>
</organism>
<dbReference type="PANTHER" id="PTHR30349:SF64">
    <property type="entry name" value="PROPHAGE INTEGRASE INTD-RELATED"/>
    <property type="match status" value="1"/>
</dbReference>
<evidence type="ECO:0000259" key="3">
    <source>
        <dbReference type="PROSITE" id="PS51898"/>
    </source>
</evidence>
<dbReference type="InterPro" id="IPR013762">
    <property type="entry name" value="Integrase-like_cat_sf"/>
</dbReference>
<dbReference type="Gene3D" id="1.10.443.10">
    <property type="entry name" value="Intergrase catalytic core"/>
    <property type="match status" value="1"/>
</dbReference>
<dbReference type="InterPro" id="IPR011010">
    <property type="entry name" value="DNA_brk_join_enz"/>
</dbReference>
<dbReference type="SUPFAM" id="SSF56349">
    <property type="entry name" value="DNA breaking-rejoining enzymes"/>
    <property type="match status" value="1"/>
</dbReference>
<evidence type="ECO:0000313" key="4">
    <source>
        <dbReference type="EMBL" id="MDO9713179.1"/>
    </source>
</evidence>
<dbReference type="InterPro" id="IPR002104">
    <property type="entry name" value="Integrase_catalytic"/>
</dbReference>
<name>A0ABT9EAH1_9PROT</name>
<dbReference type="Proteomes" id="UP001243009">
    <property type="component" value="Unassembled WGS sequence"/>
</dbReference>
<dbReference type="EMBL" id="JAUTWS010000074">
    <property type="protein sequence ID" value="MDO9713179.1"/>
    <property type="molecule type" value="Genomic_DNA"/>
</dbReference>
<keyword evidence="1" id="KW-0229">DNA integration</keyword>
<gene>
    <name evidence="4" type="ORF">Q7A36_32925</name>
</gene>
<dbReference type="RefSeq" id="WP_305108039.1">
    <property type="nucleotide sequence ID" value="NZ_JAUTWS010000074.1"/>
</dbReference>
<proteinExistence type="predicted"/>
<feature type="domain" description="Tyr recombinase" evidence="3">
    <location>
        <begin position="158"/>
        <end position="364"/>
    </location>
</feature>
<evidence type="ECO:0000313" key="5">
    <source>
        <dbReference type="Proteomes" id="UP001243009"/>
    </source>
</evidence>
<dbReference type="InterPro" id="IPR050090">
    <property type="entry name" value="Tyrosine_recombinase_XerCD"/>
</dbReference>
<dbReference type="PROSITE" id="PS51898">
    <property type="entry name" value="TYR_RECOMBINASE"/>
    <property type="match status" value="1"/>
</dbReference>
<reference evidence="4 5" key="1">
    <citation type="submission" date="2023-08" db="EMBL/GenBank/DDBJ databases">
        <title>The draft genome sequence of Paracraurococcus sp. LOR1-02.</title>
        <authorList>
            <person name="Kingkaew E."/>
            <person name="Tanasupawat S."/>
        </authorList>
    </citation>
    <scope>NUCLEOTIDE SEQUENCE [LARGE SCALE GENOMIC DNA]</scope>
    <source>
        <strain evidence="4 5">LOR1-02</strain>
    </source>
</reference>
<dbReference type="PANTHER" id="PTHR30349">
    <property type="entry name" value="PHAGE INTEGRASE-RELATED"/>
    <property type="match status" value="1"/>
</dbReference>
<keyword evidence="5" id="KW-1185">Reference proteome</keyword>
<accession>A0ABT9EAH1</accession>
<dbReference type="Pfam" id="PF00589">
    <property type="entry name" value="Phage_integrase"/>
    <property type="match status" value="1"/>
</dbReference>
<sequence>MGKHTGLRVVTRSGTDKWYLRGNVAGQNVYESTGTADRAAAEAIRIHREKQILDASIFGEKAVVTFAHALDSYLEVKERSAHTKALLKPLLEHFGTTKLARIDQVAVDEACKKLLPPGSSPAWKLRAVIAPMNAVLEHAARRGWCSRPALEKPTVPPPKTPFLLPEQATALVRAAAPHLRPVLVFILAVGCRPSEALGLPWSSVDLDGAHAIIDLGKTGGRELPVALRPVVVQALKSLPHRVGPVFRTRLQDKRAMDGTTIELGEGYRVKREGVGRINTAWQSACRRAGLPGEWREYRSKRGKMTRVFKPTHVPYCLRHTFATWHYCVHRDMQMLRDEVGWTTIRMVERYAKRMSPKHREAVIDWWEGRVDLGLGNSG</sequence>
<evidence type="ECO:0000256" key="2">
    <source>
        <dbReference type="ARBA" id="ARBA00023172"/>
    </source>
</evidence>
<comment type="caution">
    <text evidence="4">The sequence shown here is derived from an EMBL/GenBank/DDBJ whole genome shotgun (WGS) entry which is preliminary data.</text>
</comment>
<protein>
    <submittedName>
        <fullName evidence="4">Tyrosine-type recombinase/integrase</fullName>
    </submittedName>
</protein>